<dbReference type="Pfam" id="PF03583">
    <property type="entry name" value="LIP"/>
    <property type="match status" value="1"/>
</dbReference>
<feature type="chain" id="PRO_5039003507" evidence="2">
    <location>
        <begin position="48"/>
        <end position="430"/>
    </location>
</feature>
<reference evidence="3 4" key="1">
    <citation type="journal article" date="2016" name="Front. Microbiol.">
        <title>Comparative Genomics Analysis of Streptomyces Species Reveals Their Adaptation to the Marine Environment and Their Diversity at the Genomic Level.</title>
        <authorList>
            <person name="Tian X."/>
            <person name="Zhang Z."/>
            <person name="Yang T."/>
            <person name="Chen M."/>
            <person name="Li J."/>
            <person name="Chen F."/>
            <person name="Yang J."/>
            <person name="Li W."/>
            <person name="Zhang B."/>
            <person name="Zhang Z."/>
            <person name="Wu J."/>
            <person name="Zhang C."/>
            <person name="Long L."/>
            <person name="Xiao J."/>
        </authorList>
    </citation>
    <scope>NUCLEOTIDE SEQUENCE [LARGE SCALE GENOMIC DNA]</scope>
    <source>
        <strain evidence="3 4">SCSIO 10390</strain>
    </source>
</reference>
<evidence type="ECO:0000313" key="4">
    <source>
        <dbReference type="Proteomes" id="UP000176087"/>
    </source>
</evidence>
<evidence type="ECO:0000313" key="3">
    <source>
        <dbReference type="EMBL" id="OEU85159.1"/>
    </source>
</evidence>
<organism evidence="3 4">
    <name type="scientific">Streptomyces abyssalis</name>
    <dbReference type="NCBI Taxonomy" id="933944"/>
    <lineage>
        <taxon>Bacteria</taxon>
        <taxon>Bacillati</taxon>
        <taxon>Actinomycetota</taxon>
        <taxon>Actinomycetes</taxon>
        <taxon>Kitasatosporales</taxon>
        <taxon>Streptomycetaceae</taxon>
        <taxon>Streptomyces</taxon>
    </lineage>
</organism>
<keyword evidence="2" id="KW-0732">Signal</keyword>
<dbReference type="STRING" id="933944.AN215_21240"/>
<feature type="region of interest" description="Disordered" evidence="1">
    <location>
        <begin position="57"/>
        <end position="79"/>
    </location>
</feature>
<dbReference type="Proteomes" id="UP000176087">
    <property type="component" value="Unassembled WGS sequence"/>
</dbReference>
<protein>
    <submittedName>
        <fullName evidence="3">Lipase</fullName>
    </submittedName>
</protein>
<evidence type="ECO:0000256" key="1">
    <source>
        <dbReference type="SAM" id="MobiDB-lite"/>
    </source>
</evidence>
<comment type="caution">
    <text evidence="3">The sequence shown here is derived from an EMBL/GenBank/DDBJ whole genome shotgun (WGS) entry which is preliminary data.</text>
</comment>
<dbReference type="Gene3D" id="1.10.260.130">
    <property type="match status" value="1"/>
</dbReference>
<proteinExistence type="predicted"/>
<feature type="compositionally biased region" description="Low complexity" evidence="1">
    <location>
        <begin position="57"/>
        <end position="74"/>
    </location>
</feature>
<dbReference type="EMBL" id="LJGT01000041">
    <property type="protein sequence ID" value="OEU85159.1"/>
    <property type="molecule type" value="Genomic_DNA"/>
</dbReference>
<evidence type="ECO:0000256" key="2">
    <source>
        <dbReference type="SAM" id="SignalP"/>
    </source>
</evidence>
<dbReference type="InterPro" id="IPR005152">
    <property type="entry name" value="Lipase_secreted"/>
</dbReference>
<dbReference type="Gene3D" id="3.40.50.1820">
    <property type="entry name" value="alpha/beta hydrolase"/>
    <property type="match status" value="1"/>
</dbReference>
<feature type="region of interest" description="Disordered" evidence="1">
    <location>
        <begin position="1"/>
        <end position="23"/>
    </location>
</feature>
<dbReference type="PANTHER" id="PTHR34853:SF1">
    <property type="entry name" value="LIPASE 5"/>
    <property type="match status" value="1"/>
</dbReference>
<dbReference type="GO" id="GO:0016042">
    <property type="term" value="P:lipid catabolic process"/>
    <property type="evidence" value="ECO:0007669"/>
    <property type="project" value="InterPro"/>
</dbReference>
<dbReference type="PATRIC" id="fig|933944.5.peg.3424"/>
<name>A0A1E7JFB2_9ACTN</name>
<feature type="signal peptide" evidence="2">
    <location>
        <begin position="1"/>
        <end position="47"/>
    </location>
</feature>
<gene>
    <name evidence="3" type="ORF">AN215_21240</name>
</gene>
<keyword evidence="4" id="KW-1185">Reference proteome</keyword>
<accession>A0A1E7JFB2</accession>
<dbReference type="InterPro" id="IPR029058">
    <property type="entry name" value="AB_hydrolase_fold"/>
</dbReference>
<dbReference type="PIRSF" id="PIRSF029171">
    <property type="entry name" value="Esterase_LipA"/>
    <property type="match status" value="1"/>
</dbReference>
<dbReference type="GO" id="GO:0004806">
    <property type="term" value="F:triacylglycerol lipase activity"/>
    <property type="evidence" value="ECO:0007669"/>
    <property type="project" value="InterPro"/>
</dbReference>
<dbReference type="AlphaFoldDB" id="A0A1E7JFB2"/>
<dbReference type="SUPFAM" id="SSF53474">
    <property type="entry name" value="alpha/beta-Hydrolases"/>
    <property type="match status" value="1"/>
</dbReference>
<sequence length="430" mass="43830">MRITIRSSRSRRSGPRTGGARTRAVTATMAVAALCVSGGAAAPAAVAAGGGTAEATAATPTAAEETGAGTPGAARPGDVVSAEPTEFQVFPGVPVPTHAWKIHYNSTDAKGKSNTVSGTVLVPKDGREGPRPLLTYAVGTVGIGDQCAPSAGFPAGTTKEAPLIEGALLRGWAVAVTDYEGLGTPGTHTYTVGRAAGTAVLDAARAAQRLPGAQEQGVTAESPVGIMGYSQGGQASGWAAEIAGSYAPELKVKGTASGGVPADLPKVAEYNDGDAEAGLVLMSAVGHDAAHPELDLNGYLNDEGRSIAQIMKDGCLAEASEAGANKKVEDVTTTNPMDEPDWQQRLAEDKLGSKAPGAPVYLYHGEADEIIPYDVGKQLRADWCAQGNTVEWTSFPLSPHAGTAILASIPAMNWLSDRFKDEPTQGDCGG</sequence>
<dbReference type="PANTHER" id="PTHR34853">
    <property type="match status" value="1"/>
</dbReference>